<dbReference type="EMBL" id="AYRZ02000003">
    <property type="protein sequence ID" value="PHT87149.1"/>
    <property type="molecule type" value="Genomic_DNA"/>
</dbReference>
<name>A0A2G2ZYV0_CAPAN</name>
<dbReference type="PANTHER" id="PTHR10378">
    <property type="entry name" value="LIM DOMAIN-BINDING PROTEIN"/>
    <property type="match status" value="1"/>
</dbReference>
<reference evidence="1 2" key="2">
    <citation type="journal article" date="2017" name="Genome Biol.">
        <title>New reference genome sequences of hot pepper reveal the massive evolution of plant disease-resistance genes by retroduplication.</title>
        <authorList>
            <person name="Kim S."/>
            <person name="Park J."/>
            <person name="Yeom S.I."/>
            <person name="Kim Y.M."/>
            <person name="Seo E."/>
            <person name="Kim K.T."/>
            <person name="Kim M.S."/>
            <person name="Lee J.M."/>
            <person name="Cheong K."/>
            <person name="Shin H.S."/>
            <person name="Kim S.B."/>
            <person name="Han K."/>
            <person name="Lee J."/>
            <person name="Park M."/>
            <person name="Lee H.A."/>
            <person name="Lee H.Y."/>
            <person name="Lee Y."/>
            <person name="Oh S."/>
            <person name="Lee J.H."/>
            <person name="Choi E."/>
            <person name="Choi E."/>
            <person name="Lee S.E."/>
            <person name="Jeon J."/>
            <person name="Kim H."/>
            <person name="Choi G."/>
            <person name="Song H."/>
            <person name="Lee J."/>
            <person name="Lee S.C."/>
            <person name="Kwon J.K."/>
            <person name="Lee H.Y."/>
            <person name="Koo N."/>
            <person name="Hong Y."/>
            <person name="Kim R.W."/>
            <person name="Kang W.H."/>
            <person name="Huh J.H."/>
            <person name="Kang B.C."/>
            <person name="Yang T.J."/>
            <person name="Lee Y.H."/>
            <person name="Bennetzen J.L."/>
            <person name="Choi D."/>
        </authorList>
    </citation>
    <scope>NUCLEOTIDE SEQUENCE [LARGE SCALE GENOMIC DNA]</scope>
    <source>
        <strain evidence="2">cv. CM334</strain>
    </source>
</reference>
<evidence type="ECO:0000313" key="1">
    <source>
        <dbReference type="EMBL" id="PHT87149.1"/>
    </source>
</evidence>
<reference evidence="1 2" key="1">
    <citation type="journal article" date="2014" name="Nat. Genet.">
        <title>Genome sequence of the hot pepper provides insights into the evolution of pungency in Capsicum species.</title>
        <authorList>
            <person name="Kim S."/>
            <person name="Park M."/>
            <person name="Yeom S.I."/>
            <person name="Kim Y.M."/>
            <person name="Lee J.M."/>
            <person name="Lee H.A."/>
            <person name="Seo E."/>
            <person name="Choi J."/>
            <person name="Cheong K."/>
            <person name="Kim K.T."/>
            <person name="Jung K."/>
            <person name="Lee G.W."/>
            <person name="Oh S.K."/>
            <person name="Bae C."/>
            <person name="Kim S.B."/>
            <person name="Lee H.Y."/>
            <person name="Kim S.Y."/>
            <person name="Kim M.S."/>
            <person name="Kang B.C."/>
            <person name="Jo Y.D."/>
            <person name="Yang H.B."/>
            <person name="Jeong H.J."/>
            <person name="Kang W.H."/>
            <person name="Kwon J.K."/>
            <person name="Shin C."/>
            <person name="Lim J.Y."/>
            <person name="Park J.H."/>
            <person name="Huh J.H."/>
            <person name="Kim J.S."/>
            <person name="Kim B.D."/>
            <person name="Cohen O."/>
            <person name="Paran I."/>
            <person name="Suh M.C."/>
            <person name="Lee S.B."/>
            <person name="Kim Y.K."/>
            <person name="Shin Y."/>
            <person name="Noh S.J."/>
            <person name="Park J."/>
            <person name="Seo Y.S."/>
            <person name="Kwon S.Y."/>
            <person name="Kim H.A."/>
            <person name="Park J.M."/>
            <person name="Kim H.J."/>
            <person name="Choi S.B."/>
            <person name="Bosland P.W."/>
            <person name="Reeves G."/>
            <person name="Jo S.H."/>
            <person name="Lee B.W."/>
            <person name="Cho H.T."/>
            <person name="Choi H.S."/>
            <person name="Lee M.S."/>
            <person name="Yu Y."/>
            <person name="Do Choi Y."/>
            <person name="Park B.S."/>
            <person name="van Deynze A."/>
            <person name="Ashrafi H."/>
            <person name="Hill T."/>
            <person name="Kim W.T."/>
            <person name="Pai H.S."/>
            <person name="Ahn H.K."/>
            <person name="Yeam I."/>
            <person name="Giovannoni J.J."/>
            <person name="Rose J.K."/>
            <person name="Sorensen I."/>
            <person name="Lee S.J."/>
            <person name="Kim R.W."/>
            <person name="Choi I.Y."/>
            <person name="Choi B.S."/>
            <person name="Lim J.S."/>
            <person name="Lee Y.H."/>
            <person name="Choi D."/>
        </authorList>
    </citation>
    <scope>NUCLEOTIDE SEQUENCE [LARGE SCALE GENOMIC DNA]</scope>
    <source>
        <strain evidence="2">cv. CM334</strain>
    </source>
</reference>
<evidence type="ECO:0000313" key="2">
    <source>
        <dbReference type="Proteomes" id="UP000222542"/>
    </source>
</evidence>
<accession>A0A2G2ZYV0</accession>
<dbReference type="InterPro" id="IPR029005">
    <property type="entry name" value="LIM-bd/SEUSS"/>
</dbReference>
<dbReference type="Pfam" id="PF01803">
    <property type="entry name" value="LIM_bind"/>
    <property type="match status" value="1"/>
</dbReference>
<dbReference type="AlphaFoldDB" id="A0A2G2ZYV0"/>
<comment type="caution">
    <text evidence="1">The sequence shown here is derived from an EMBL/GenBank/DDBJ whole genome shotgun (WGS) entry which is preliminary data.</text>
</comment>
<organism evidence="1 2">
    <name type="scientific">Capsicum annuum</name>
    <name type="common">Capsicum pepper</name>
    <dbReference type="NCBI Taxonomy" id="4072"/>
    <lineage>
        <taxon>Eukaryota</taxon>
        <taxon>Viridiplantae</taxon>
        <taxon>Streptophyta</taxon>
        <taxon>Embryophyta</taxon>
        <taxon>Tracheophyta</taxon>
        <taxon>Spermatophyta</taxon>
        <taxon>Magnoliopsida</taxon>
        <taxon>eudicotyledons</taxon>
        <taxon>Gunneridae</taxon>
        <taxon>Pentapetalae</taxon>
        <taxon>asterids</taxon>
        <taxon>lamiids</taxon>
        <taxon>Solanales</taxon>
        <taxon>Solanaceae</taxon>
        <taxon>Solanoideae</taxon>
        <taxon>Capsiceae</taxon>
        <taxon>Capsicum</taxon>
    </lineage>
</organism>
<dbReference type="STRING" id="4072.A0A2G2ZYV0"/>
<sequence>MLLYIKVVTTGRQLATSLEFQSLIDFEFSKRHVRFLQTAEVVNRMTNLMDICMENKSGPIEGLKSIRRHGKAAKFDTQNIEETEQQMGCIHGLPTDLNALDKLMSLHPGLNSQISNNQHMGSWVALSGFGQASLTLSSLPVTGLSSTNPQL</sequence>
<protein>
    <submittedName>
        <fullName evidence="1">Uncharacterized protein</fullName>
    </submittedName>
</protein>
<dbReference type="Gramene" id="PHT87149">
    <property type="protein sequence ID" value="PHT87149"/>
    <property type="gene ID" value="T459_09255"/>
</dbReference>
<gene>
    <name evidence="1" type="ORF">T459_09255</name>
</gene>
<dbReference type="Proteomes" id="UP000222542">
    <property type="component" value="Unassembled WGS sequence"/>
</dbReference>
<proteinExistence type="predicted"/>
<keyword evidence="2" id="KW-1185">Reference proteome</keyword>